<feature type="transmembrane region" description="Helical" evidence="2">
    <location>
        <begin position="50"/>
        <end position="69"/>
    </location>
</feature>
<evidence type="ECO:0000313" key="4">
    <source>
        <dbReference type="Proteomes" id="UP000799438"/>
    </source>
</evidence>
<feature type="compositionally biased region" description="Polar residues" evidence="1">
    <location>
        <begin position="263"/>
        <end position="275"/>
    </location>
</feature>
<accession>A0A6A6BIW8</accession>
<dbReference type="GeneID" id="54301560"/>
<dbReference type="AlphaFoldDB" id="A0A6A6BIW8"/>
<evidence type="ECO:0000313" key="3">
    <source>
        <dbReference type="EMBL" id="KAF2143224.1"/>
    </source>
</evidence>
<dbReference type="Proteomes" id="UP000799438">
    <property type="component" value="Unassembled WGS sequence"/>
</dbReference>
<reference evidence="3" key="1">
    <citation type="journal article" date="2020" name="Stud. Mycol.">
        <title>101 Dothideomycetes genomes: a test case for predicting lifestyles and emergence of pathogens.</title>
        <authorList>
            <person name="Haridas S."/>
            <person name="Albert R."/>
            <person name="Binder M."/>
            <person name="Bloem J."/>
            <person name="Labutti K."/>
            <person name="Salamov A."/>
            <person name="Andreopoulos B."/>
            <person name="Baker S."/>
            <person name="Barry K."/>
            <person name="Bills G."/>
            <person name="Bluhm B."/>
            <person name="Cannon C."/>
            <person name="Castanera R."/>
            <person name="Culley D."/>
            <person name="Daum C."/>
            <person name="Ezra D."/>
            <person name="Gonzalez J."/>
            <person name="Henrissat B."/>
            <person name="Kuo A."/>
            <person name="Liang C."/>
            <person name="Lipzen A."/>
            <person name="Lutzoni F."/>
            <person name="Magnuson J."/>
            <person name="Mondo S."/>
            <person name="Nolan M."/>
            <person name="Ohm R."/>
            <person name="Pangilinan J."/>
            <person name="Park H.-J."/>
            <person name="Ramirez L."/>
            <person name="Alfaro M."/>
            <person name="Sun H."/>
            <person name="Tritt A."/>
            <person name="Yoshinaga Y."/>
            <person name="Zwiers L.-H."/>
            <person name="Turgeon B."/>
            <person name="Goodwin S."/>
            <person name="Spatafora J."/>
            <person name="Crous P."/>
            <person name="Grigoriev I."/>
        </authorList>
    </citation>
    <scope>NUCLEOTIDE SEQUENCE</scope>
    <source>
        <strain evidence="3">CBS 121167</strain>
    </source>
</reference>
<sequence length="287" mass="30142">MGFIARVFGTIPYGLAFCCAAIVLGFYSYFLAVLSDRDRPIPTWEKAVEGISGAGVFYTLVACVLTPCFGGVSFLAFLCMVLDVAFCGAFIALAVLTRDGLGACTGTIDTPLGKGNAETGEGYGSKGFGVNNGENATYQARFGTACMFNKACCAVSIIGAVLFLLCAVVEFFLARRHKKESRFGPSPANNYTSGTGKGPFWKRNKTAPKSPDSELGTYGAGAPASLAPTNNVDTRPSADTAYTGSTVGANDNNYGGNYKPDNRTSGYYTQPTGTAMGNPYGYDKSAY</sequence>
<feature type="transmembrane region" description="Helical" evidence="2">
    <location>
        <begin position="7"/>
        <end position="30"/>
    </location>
</feature>
<feature type="transmembrane region" description="Helical" evidence="2">
    <location>
        <begin position="74"/>
        <end position="96"/>
    </location>
</feature>
<evidence type="ECO:0008006" key="5">
    <source>
        <dbReference type="Google" id="ProtNLM"/>
    </source>
</evidence>
<gene>
    <name evidence="3" type="ORF">K452DRAFT_317416</name>
</gene>
<keyword evidence="2" id="KW-0472">Membrane</keyword>
<organism evidence="3 4">
    <name type="scientific">Aplosporella prunicola CBS 121167</name>
    <dbReference type="NCBI Taxonomy" id="1176127"/>
    <lineage>
        <taxon>Eukaryota</taxon>
        <taxon>Fungi</taxon>
        <taxon>Dikarya</taxon>
        <taxon>Ascomycota</taxon>
        <taxon>Pezizomycotina</taxon>
        <taxon>Dothideomycetes</taxon>
        <taxon>Dothideomycetes incertae sedis</taxon>
        <taxon>Botryosphaeriales</taxon>
        <taxon>Aplosporellaceae</taxon>
        <taxon>Aplosporella</taxon>
    </lineage>
</organism>
<evidence type="ECO:0000256" key="2">
    <source>
        <dbReference type="SAM" id="Phobius"/>
    </source>
</evidence>
<dbReference type="OrthoDB" id="5342507at2759"/>
<keyword evidence="4" id="KW-1185">Reference proteome</keyword>
<keyword evidence="2" id="KW-1133">Transmembrane helix</keyword>
<dbReference type="EMBL" id="ML995482">
    <property type="protein sequence ID" value="KAF2143224.1"/>
    <property type="molecule type" value="Genomic_DNA"/>
</dbReference>
<name>A0A6A6BIW8_9PEZI</name>
<keyword evidence="2" id="KW-0812">Transmembrane</keyword>
<proteinExistence type="predicted"/>
<feature type="transmembrane region" description="Helical" evidence="2">
    <location>
        <begin position="147"/>
        <end position="173"/>
    </location>
</feature>
<feature type="compositionally biased region" description="Polar residues" evidence="1">
    <location>
        <begin position="240"/>
        <end position="255"/>
    </location>
</feature>
<dbReference type="RefSeq" id="XP_033398936.1">
    <property type="nucleotide sequence ID" value="XM_033544064.1"/>
</dbReference>
<protein>
    <recommendedName>
        <fullName evidence="5">MARVEL domain-containing protein</fullName>
    </recommendedName>
</protein>
<evidence type="ECO:0000256" key="1">
    <source>
        <dbReference type="SAM" id="MobiDB-lite"/>
    </source>
</evidence>
<feature type="region of interest" description="Disordered" evidence="1">
    <location>
        <begin position="181"/>
        <end position="287"/>
    </location>
</feature>